<evidence type="ECO:0000259" key="2">
    <source>
        <dbReference type="Pfam" id="PF04775"/>
    </source>
</evidence>
<keyword evidence="4" id="KW-0808">Transferase</keyword>
<dbReference type="GO" id="GO:0016746">
    <property type="term" value="F:acyltransferase activity"/>
    <property type="evidence" value="ECO:0007669"/>
    <property type="project" value="UniProtKB-KW"/>
</dbReference>
<dbReference type="InterPro" id="IPR006862">
    <property type="entry name" value="Thio_Ohase/aa_AcTrfase"/>
</dbReference>
<proteinExistence type="inferred from homology"/>
<keyword evidence="4" id="KW-0012">Acyltransferase</keyword>
<dbReference type="InterPro" id="IPR029058">
    <property type="entry name" value="AB_hydrolase_fold"/>
</dbReference>
<reference evidence="4 5" key="1">
    <citation type="journal article" date="2020" name="Nature">
        <title>Six reference-quality genomes reveal evolution of bat adaptations.</title>
        <authorList>
            <person name="Jebb D."/>
            <person name="Huang Z."/>
            <person name="Pippel M."/>
            <person name="Hughes G.M."/>
            <person name="Lavrichenko K."/>
            <person name="Devanna P."/>
            <person name="Winkler S."/>
            <person name="Jermiin L.S."/>
            <person name="Skirmuntt E.C."/>
            <person name="Katzourakis A."/>
            <person name="Burkitt-Gray L."/>
            <person name="Ray D.A."/>
            <person name="Sullivan K.A.M."/>
            <person name="Roscito J.G."/>
            <person name="Kirilenko B.M."/>
            <person name="Davalos L.M."/>
            <person name="Corthals A.P."/>
            <person name="Power M.L."/>
            <person name="Jones G."/>
            <person name="Ransome R.D."/>
            <person name="Dechmann D.K.N."/>
            <person name="Locatelli A.G."/>
            <person name="Puechmaille S.J."/>
            <person name="Fedrigo O."/>
            <person name="Jarvis E.D."/>
            <person name="Hiller M."/>
            <person name="Vernes S.C."/>
            <person name="Myers E.W."/>
            <person name="Teeling E.C."/>
        </authorList>
    </citation>
    <scope>NUCLEOTIDE SEQUENCE [LARGE SCALE GENOMIC DNA]</scope>
    <source>
        <strain evidence="4">MRouAeg1</strain>
        <tissue evidence="4">Muscle</tissue>
    </source>
</reference>
<feature type="domain" description="BAAT/Acyl-CoA thioester hydrolase C-terminal" evidence="3">
    <location>
        <begin position="206"/>
        <end position="299"/>
    </location>
</feature>
<dbReference type="Pfam" id="PF04775">
    <property type="entry name" value="Bile_Hydr_Trans"/>
    <property type="match status" value="1"/>
</dbReference>
<dbReference type="GO" id="GO:0006637">
    <property type="term" value="P:acyl-CoA metabolic process"/>
    <property type="evidence" value="ECO:0007669"/>
    <property type="project" value="InterPro"/>
</dbReference>
<dbReference type="AlphaFoldDB" id="A0A7J8IGI0"/>
<comment type="caution">
    <text evidence="4">The sequence shown here is derived from an EMBL/GenBank/DDBJ whole genome shotgun (WGS) entry which is preliminary data.</text>
</comment>
<dbReference type="SUPFAM" id="SSF53474">
    <property type="entry name" value="alpha/beta-Hydrolases"/>
    <property type="match status" value="1"/>
</dbReference>
<dbReference type="GO" id="GO:0006631">
    <property type="term" value="P:fatty acid metabolic process"/>
    <property type="evidence" value="ECO:0007669"/>
    <property type="project" value="TreeGrafter"/>
</dbReference>
<evidence type="ECO:0000313" key="5">
    <source>
        <dbReference type="Proteomes" id="UP000593571"/>
    </source>
</evidence>
<protein>
    <submittedName>
        <fullName evidence="4">Bile acid-CoA:amino acid N-acyltransferase</fullName>
    </submittedName>
</protein>
<dbReference type="Gene3D" id="2.60.40.2240">
    <property type="entry name" value="Acyl-CoA thioester hydrolase/BAAT N-terminal domain"/>
    <property type="match status" value="1"/>
</dbReference>
<feature type="domain" description="Acyl-CoA thioester hydrolase/bile acid-CoA amino acid N-acetyltransferase" evidence="2">
    <location>
        <begin position="14"/>
        <end position="144"/>
    </location>
</feature>
<name>A0A7J8IGI0_ROUAE</name>
<evidence type="ECO:0000259" key="3">
    <source>
        <dbReference type="Pfam" id="PF08840"/>
    </source>
</evidence>
<dbReference type="Gene3D" id="3.40.50.1820">
    <property type="entry name" value="alpha/beta hydrolase"/>
    <property type="match status" value="1"/>
</dbReference>
<dbReference type="InterPro" id="IPR016662">
    <property type="entry name" value="Acyl-CoA_thioEstase_long-chain"/>
</dbReference>
<dbReference type="PANTHER" id="PTHR10824">
    <property type="entry name" value="ACYL-COENZYME A THIOESTERASE-RELATED"/>
    <property type="match status" value="1"/>
</dbReference>
<accession>A0A7J8IGI0</accession>
<dbReference type="InterPro" id="IPR042490">
    <property type="entry name" value="Thio_Ohase/BAAT_N"/>
</dbReference>
<dbReference type="PIRSF" id="PIRSF016521">
    <property type="entry name" value="Acyl-CoA_hydro"/>
    <property type="match status" value="1"/>
</dbReference>
<comment type="similarity">
    <text evidence="1">Belongs to the C/M/P thioester hydrolase family.</text>
</comment>
<dbReference type="EMBL" id="JACASE010000003">
    <property type="protein sequence ID" value="KAF6483219.1"/>
    <property type="molecule type" value="Genomic_DNA"/>
</dbReference>
<organism evidence="4 5">
    <name type="scientific">Rousettus aegyptiacus</name>
    <name type="common">Egyptian fruit bat</name>
    <name type="synonym">Pteropus aegyptiacus</name>
    <dbReference type="NCBI Taxonomy" id="9407"/>
    <lineage>
        <taxon>Eukaryota</taxon>
        <taxon>Metazoa</taxon>
        <taxon>Chordata</taxon>
        <taxon>Craniata</taxon>
        <taxon>Vertebrata</taxon>
        <taxon>Euteleostomi</taxon>
        <taxon>Mammalia</taxon>
        <taxon>Eutheria</taxon>
        <taxon>Laurasiatheria</taxon>
        <taxon>Chiroptera</taxon>
        <taxon>Yinpterochiroptera</taxon>
        <taxon>Pteropodoidea</taxon>
        <taxon>Pteropodidae</taxon>
        <taxon>Rousettinae</taxon>
        <taxon>Rousettus</taxon>
    </lineage>
</organism>
<dbReference type="InterPro" id="IPR014940">
    <property type="entry name" value="BAAT_C"/>
</dbReference>
<gene>
    <name evidence="4" type="ORF">HJG63_001333</name>
</gene>
<sequence>MIQLTATPAKALFDDLVHIRATGLTPFQIVLLQAALKDENGNLFHSYAYYRADENGEVELEHASALGGDYVGVHPTGLFWSLKPETKFTELLKRDVINSPFQIQLKLYDSDFTMIPGATAPPRVSLILERRYVAPGVTRVQVREGHVRGALFVPPGEGHFPGVINLFGNFGKLVESRASLLASHGFVALALAYCDCEDLPSQLKKVDLEYFEEATNFLLRHPKVLGPGIGVLSISKGAEIGLSMAIHLKQVIATVLINRPNFVALIPQVYHGQISQPLPSSPQFVSISNLGFVELQQLFSGN</sequence>
<dbReference type="GO" id="GO:0047617">
    <property type="term" value="F:fatty acyl-CoA hydrolase activity"/>
    <property type="evidence" value="ECO:0007669"/>
    <property type="project" value="TreeGrafter"/>
</dbReference>
<dbReference type="FunFam" id="2.60.40.2240:FF:000001">
    <property type="entry name" value="acyl-coenzyme A thioesterase 4"/>
    <property type="match status" value="1"/>
</dbReference>
<dbReference type="Proteomes" id="UP000593571">
    <property type="component" value="Unassembled WGS sequence"/>
</dbReference>
<dbReference type="Pfam" id="PF08840">
    <property type="entry name" value="BAAT_C"/>
    <property type="match status" value="1"/>
</dbReference>
<evidence type="ECO:0000256" key="1">
    <source>
        <dbReference type="ARBA" id="ARBA00006538"/>
    </source>
</evidence>
<keyword evidence="5" id="KW-1185">Reference proteome</keyword>
<dbReference type="GO" id="GO:0005777">
    <property type="term" value="C:peroxisome"/>
    <property type="evidence" value="ECO:0007669"/>
    <property type="project" value="TreeGrafter"/>
</dbReference>
<dbReference type="PANTHER" id="PTHR10824:SF18">
    <property type="entry name" value="BILE ACID-COA:AMINO ACID N-ACYLTRANSFERASE"/>
    <property type="match status" value="1"/>
</dbReference>
<evidence type="ECO:0000313" key="4">
    <source>
        <dbReference type="EMBL" id="KAF6483219.1"/>
    </source>
</evidence>